<organism evidence="6 7">
    <name type="scientific">Halomonas dongshanensis</name>
    <dbReference type="NCBI Taxonomy" id="2890835"/>
    <lineage>
        <taxon>Bacteria</taxon>
        <taxon>Pseudomonadati</taxon>
        <taxon>Pseudomonadota</taxon>
        <taxon>Gammaproteobacteria</taxon>
        <taxon>Oceanospirillales</taxon>
        <taxon>Halomonadaceae</taxon>
        <taxon>Halomonas</taxon>
    </lineage>
</organism>
<dbReference type="SUPFAM" id="SSF46785">
    <property type="entry name" value="Winged helix' DNA-binding domain"/>
    <property type="match status" value="1"/>
</dbReference>
<dbReference type="EMBL" id="JAJISC010000001">
    <property type="protein sequence ID" value="MCS2608078.1"/>
    <property type="molecule type" value="Genomic_DNA"/>
</dbReference>
<protein>
    <submittedName>
        <fullName evidence="6">LysR family transcriptional regulator</fullName>
    </submittedName>
</protein>
<evidence type="ECO:0000256" key="4">
    <source>
        <dbReference type="ARBA" id="ARBA00023163"/>
    </source>
</evidence>
<comment type="similarity">
    <text evidence="1">Belongs to the LysR transcriptional regulatory family.</text>
</comment>
<gene>
    <name evidence="6" type="ORF">LLY24_01925</name>
</gene>
<dbReference type="PANTHER" id="PTHR30419:SF8">
    <property type="entry name" value="NITROGEN ASSIMILATION TRANSCRIPTIONAL ACTIVATOR-RELATED"/>
    <property type="match status" value="1"/>
</dbReference>
<dbReference type="PANTHER" id="PTHR30419">
    <property type="entry name" value="HTH-TYPE TRANSCRIPTIONAL REGULATOR YBHD"/>
    <property type="match status" value="1"/>
</dbReference>
<dbReference type="Gene3D" id="3.40.190.290">
    <property type="match status" value="1"/>
</dbReference>
<keyword evidence="4" id="KW-0804">Transcription</keyword>
<name>A0ABT2E939_9GAMM</name>
<evidence type="ECO:0000313" key="6">
    <source>
        <dbReference type="EMBL" id="MCS2608078.1"/>
    </source>
</evidence>
<keyword evidence="7" id="KW-1185">Reference proteome</keyword>
<dbReference type="InterPro" id="IPR005119">
    <property type="entry name" value="LysR_subst-bd"/>
</dbReference>
<dbReference type="Gene3D" id="1.10.10.10">
    <property type="entry name" value="Winged helix-like DNA-binding domain superfamily/Winged helix DNA-binding domain"/>
    <property type="match status" value="1"/>
</dbReference>
<keyword evidence="3" id="KW-0238">DNA-binding</keyword>
<dbReference type="InterPro" id="IPR000847">
    <property type="entry name" value="LysR_HTH_N"/>
</dbReference>
<evidence type="ECO:0000256" key="1">
    <source>
        <dbReference type="ARBA" id="ARBA00009437"/>
    </source>
</evidence>
<accession>A0ABT2E939</accession>
<feature type="domain" description="HTH lysR-type" evidence="5">
    <location>
        <begin position="1"/>
        <end position="63"/>
    </location>
</feature>
<dbReference type="InterPro" id="IPR050950">
    <property type="entry name" value="HTH-type_LysR_regulators"/>
</dbReference>
<comment type="caution">
    <text evidence="6">The sequence shown here is derived from an EMBL/GenBank/DDBJ whole genome shotgun (WGS) entry which is preliminary data.</text>
</comment>
<evidence type="ECO:0000256" key="2">
    <source>
        <dbReference type="ARBA" id="ARBA00023015"/>
    </source>
</evidence>
<dbReference type="SUPFAM" id="SSF53850">
    <property type="entry name" value="Periplasmic binding protein-like II"/>
    <property type="match status" value="1"/>
</dbReference>
<dbReference type="Pfam" id="PF00126">
    <property type="entry name" value="HTH_1"/>
    <property type="match status" value="1"/>
</dbReference>
<dbReference type="Pfam" id="PF03466">
    <property type="entry name" value="LysR_substrate"/>
    <property type="match status" value="1"/>
</dbReference>
<dbReference type="InterPro" id="IPR036388">
    <property type="entry name" value="WH-like_DNA-bd_sf"/>
</dbReference>
<dbReference type="PROSITE" id="PS50931">
    <property type="entry name" value="HTH_LYSR"/>
    <property type="match status" value="1"/>
</dbReference>
<dbReference type="PRINTS" id="PR00039">
    <property type="entry name" value="HTHLYSR"/>
</dbReference>
<keyword evidence="2" id="KW-0805">Transcription regulation</keyword>
<evidence type="ECO:0000259" key="5">
    <source>
        <dbReference type="PROSITE" id="PS50931"/>
    </source>
</evidence>
<reference evidence="6" key="1">
    <citation type="submission" date="2021-11" db="EMBL/GenBank/DDBJ databases">
        <title>Halomonas sp., isolated from a coastal aquaculture zone in Dongshan Bay.</title>
        <authorList>
            <person name="Lin W."/>
        </authorList>
    </citation>
    <scope>NUCLEOTIDE SEQUENCE</scope>
    <source>
        <strain evidence="6">Yzlin-01</strain>
    </source>
</reference>
<evidence type="ECO:0000313" key="7">
    <source>
        <dbReference type="Proteomes" id="UP001165542"/>
    </source>
</evidence>
<dbReference type="InterPro" id="IPR036390">
    <property type="entry name" value="WH_DNA-bd_sf"/>
</dbReference>
<dbReference type="Proteomes" id="UP001165542">
    <property type="component" value="Unassembled WGS sequence"/>
</dbReference>
<dbReference type="RefSeq" id="WP_259034573.1">
    <property type="nucleotide sequence ID" value="NZ_JAJISC010000001.1"/>
</dbReference>
<proteinExistence type="inferred from homology"/>
<sequence>MNERILLDSALRYFLEIVRQGSINKASTTLHVAPSAISRQLARLEAELGSQLFERHPSGMRLSPSGELLAAHARKARLEAARVVEEITGLEGIQRGTVRIASVEGLASYMLPHLIVEYRKKYHGIHFDLAVSSSIDVTKHVSEGLADIGLTISLAAERNIKVEKRVMAPIHAVMAASHPLAGKPHVTLAQLSHYPFALPTDNTTIRQLFNVSCSRQGLLIEPVLVSNSVTPLVHFAACNGGVTLIGDVSVRHLSQTAQLVSLPIRDREMSGRTIEIQTLAGRTLPKGVADFLDALMQALEATPVM</sequence>
<evidence type="ECO:0000256" key="3">
    <source>
        <dbReference type="ARBA" id="ARBA00023125"/>
    </source>
</evidence>